<keyword evidence="6 7" id="KW-0326">Glycosidase</keyword>
<keyword evidence="3 9" id="KW-0732">Signal</keyword>
<feature type="domain" description="Beta-hexosaminidase eukaryotic type N-terminal" evidence="11">
    <location>
        <begin position="21"/>
        <end position="174"/>
    </location>
</feature>
<evidence type="ECO:0000256" key="7">
    <source>
        <dbReference type="PIRNR" id="PIRNR001093"/>
    </source>
</evidence>
<dbReference type="InterPro" id="IPR029018">
    <property type="entry name" value="Hex-like_dom2"/>
</dbReference>
<evidence type="ECO:0000259" key="10">
    <source>
        <dbReference type="Pfam" id="PF00728"/>
    </source>
</evidence>
<dbReference type="GO" id="GO:0016020">
    <property type="term" value="C:membrane"/>
    <property type="evidence" value="ECO:0007669"/>
    <property type="project" value="TreeGrafter"/>
</dbReference>
<reference evidence="12 13" key="1">
    <citation type="journal article" date="2013" name="PLoS Genet.">
        <title>The genome and development-dependent transcriptomes of Pyronema confluens: a window into fungal evolution.</title>
        <authorList>
            <person name="Traeger S."/>
            <person name="Altegoer F."/>
            <person name="Freitag M."/>
            <person name="Gabaldon T."/>
            <person name="Kempken F."/>
            <person name="Kumar A."/>
            <person name="Marcet-Houben M."/>
            <person name="Poggeler S."/>
            <person name="Stajich J.E."/>
            <person name="Nowrousian M."/>
        </authorList>
    </citation>
    <scope>NUCLEOTIDE SEQUENCE [LARGE SCALE GENOMIC DNA]</scope>
    <source>
        <strain evidence="13">CBS 100304</strain>
        <tissue evidence="12">Vegetative mycelium</tissue>
    </source>
</reference>
<dbReference type="Gene3D" id="3.20.20.80">
    <property type="entry name" value="Glycosidases"/>
    <property type="match status" value="1"/>
</dbReference>
<organism evidence="12 13">
    <name type="scientific">Pyronema omphalodes (strain CBS 100304)</name>
    <name type="common">Pyronema confluens</name>
    <dbReference type="NCBI Taxonomy" id="1076935"/>
    <lineage>
        <taxon>Eukaryota</taxon>
        <taxon>Fungi</taxon>
        <taxon>Dikarya</taxon>
        <taxon>Ascomycota</taxon>
        <taxon>Pezizomycotina</taxon>
        <taxon>Pezizomycetes</taxon>
        <taxon>Pezizales</taxon>
        <taxon>Pyronemataceae</taxon>
        <taxon>Pyronema</taxon>
    </lineage>
</organism>
<evidence type="ECO:0000256" key="1">
    <source>
        <dbReference type="ARBA" id="ARBA00001231"/>
    </source>
</evidence>
<protein>
    <recommendedName>
        <fullName evidence="7">Beta-hexosaminidase</fullName>
        <ecNumber evidence="7">3.2.1.52</ecNumber>
    </recommendedName>
</protein>
<proteinExistence type="inferred from homology"/>
<dbReference type="Pfam" id="PF14845">
    <property type="entry name" value="Glycohydro_20b2"/>
    <property type="match status" value="1"/>
</dbReference>
<dbReference type="PIRSF" id="PIRSF001093">
    <property type="entry name" value="B-hxosamndse_ab_euk"/>
    <property type="match status" value="1"/>
</dbReference>
<dbReference type="CDD" id="cd06562">
    <property type="entry name" value="GH20_HexA_HexB-like"/>
    <property type="match status" value="1"/>
</dbReference>
<sequence length="590" mass="66127">MAKLSALLAACLLLQTTSATLWPIPTQEFTQGNKTLWMSEKVSLEFGRGSDDAASCGSSKDGYGGNELNRFTNAATGSKKIRDAWARTQTALFNNNIVPWKFHPKGSNYEPSWNSGTKINRVVVTQTGEDVDMPTYNQMKEAYNLTIPDGCDTVYITAESSLGVLHAFHTLEQLFYATARRSRNVWGKGPVKISDSPKFKHRGLNLDVSRQWYPKEAILRTIDALAFNKMNRLHLHATDSQSWPLEIPSMPELAKKGSYAPGLTYTPQDLQEILDFAEARGIQVIVEIDMPGHTTSIAEAFPELIVGKNKQPNWDTYAAQPPSGSLKLNNKAVEDFTSKLFDDLLPRLNKHTQYYHTGGDEVNKNVYALDPGVGSNEVAKIRPGLQKFIDHLHSDVKKHKMTPFVWEEMLLDWGLNLTKEAIVQTWQTDAAAKNATGMGHQIIGGNYNYWYLDCGHGQWLDFGGPNGAQKFYPYNDYCSPRKNWRLIYSYSPDQFLTKEEAKLVLGGEVHIWSEQIDAESLDVTLWPRGSAAAEVLWSGRQDASGKNRTFADASPRLGEFRERLVARGVQAQPVMQLWCHQNLGDCQLDA</sequence>
<feature type="signal peptide" evidence="9">
    <location>
        <begin position="1"/>
        <end position="19"/>
    </location>
</feature>
<evidence type="ECO:0000256" key="4">
    <source>
        <dbReference type="ARBA" id="ARBA00022801"/>
    </source>
</evidence>
<evidence type="ECO:0000256" key="8">
    <source>
        <dbReference type="PIRSR" id="PIRSR001093-1"/>
    </source>
</evidence>
<evidence type="ECO:0000256" key="3">
    <source>
        <dbReference type="ARBA" id="ARBA00022729"/>
    </source>
</evidence>
<dbReference type="SUPFAM" id="SSF51445">
    <property type="entry name" value="(Trans)glycosidases"/>
    <property type="match status" value="1"/>
</dbReference>
<dbReference type="STRING" id="1076935.U4LUF8"/>
<dbReference type="GO" id="GO:0030203">
    <property type="term" value="P:glycosaminoglycan metabolic process"/>
    <property type="evidence" value="ECO:0007669"/>
    <property type="project" value="TreeGrafter"/>
</dbReference>
<feature type="domain" description="Glycoside hydrolase family 20 catalytic" evidence="10">
    <location>
        <begin position="199"/>
        <end position="539"/>
    </location>
</feature>
<comment type="catalytic activity">
    <reaction evidence="1 7">
        <text>Hydrolysis of terminal non-reducing N-acetyl-D-hexosamine residues in N-acetyl-beta-D-hexosaminides.</text>
        <dbReference type="EC" id="3.2.1.52"/>
    </reaction>
</comment>
<evidence type="ECO:0000256" key="6">
    <source>
        <dbReference type="ARBA" id="ARBA00023295"/>
    </source>
</evidence>
<keyword evidence="4 7" id="KW-0378">Hydrolase</keyword>
<dbReference type="GO" id="GO:0016231">
    <property type="term" value="F:beta-N-acetylglucosaminidase activity"/>
    <property type="evidence" value="ECO:0007669"/>
    <property type="project" value="TreeGrafter"/>
</dbReference>
<dbReference type="OMA" id="GHDVVMC"/>
<comment type="similarity">
    <text evidence="2 7">Belongs to the glycosyl hydrolase 20 family.</text>
</comment>
<evidence type="ECO:0000256" key="5">
    <source>
        <dbReference type="ARBA" id="ARBA00023180"/>
    </source>
</evidence>
<dbReference type="Pfam" id="PF00728">
    <property type="entry name" value="Glyco_hydro_20"/>
    <property type="match status" value="1"/>
</dbReference>
<evidence type="ECO:0000256" key="9">
    <source>
        <dbReference type="SAM" id="SignalP"/>
    </source>
</evidence>
<dbReference type="FunFam" id="3.20.20.80:FF:000063">
    <property type="entry name" value="Beta-hexosaminidase"/>
    <property type="match status" value="1"/>
</dbReference>
<evidence type="ECO:0000313" key="13">
    <source>
        <dbReference type="Proteomes" id="UP000018144"/>
    </source>
</evidence>
<dbReference type="GO" id="GO:0005975">
    <property type="term" value="P:carbohydrate metabolic process"/>
    <property type="evidence" value="ECO:0007669"/>
    <property type="project" value="InterPro"/>
</dbReference>
<dbReference type="PANTHER" id="PTHR22600:SF58">
    <property type="entry name" value="BETA-HEXOSAMINIDASE"/>
    <property type="match status" value="1"/>
</dbReference>
<gene>
    <name evidence="12" type="ORF">PCON_11088</name>
</gene>
<name>U4LUF8_PYROM</name>
<dbReference type="InterPro" id="IPR029019">
    <property type="entry name" value="HEX_eukaryotic_N"/>
</dbReference>
<dbReference type="EC" id="3.2.1.52" evidence="7"/>
<keyword evidence="13" id="KW-1185">Reference proteome</keyword>
<dbReference type="Gene3D" id="3.30.379.10">
    <property type="entry name" value="Chitobiase/beta-hexosaminidase domain 2-like"/>
    <property type="match status" value="1"/>
</dbReference>
<dbReference type="InterPro" id="IPR025705">
    <property type="entry name" value="Beta_hexosaminidase_sua/sub"/>
</dbReference>
<dbReference type="SUPFAM" id="SSF55545">
    <property type="entry name" value="beta-N-acetylhexosaminidase-like domain"/>
    <property type="match status" value="1"/>
</dbReference>
<keyword evidence="5" id="KW-0325">Glycoprotein</keyword>
<feature type="active site" description="Proton donor" evidence="8">
    <location>
        <position position="361"/>
    </location>
</feature>
<evidence type="ECO:0000313" key="12">
    <source>
        <dbReference type="EMBL" id="CCX31621.1"/>
    </source>
</evidence>
<dbReference type="Proteomes" id="UP000018144">
    <property type="component" value="Unassembled WGS sequence"/>
</dbReference>
<dbReference type="EMBL" id="HF935622">
    <property type="protein sequence ID" value="CCX31621.1"/>
    <property type="molecule type" value="Genomic_DNA"/>
</dbReference>
<evidence type="ECO:0000259" key="11">
    <source>
        <dbReference type="Pfam" id="PF14845"/>
    </source>
</evidence>
<dbReference type="eggNOG" id="KOG2499">
    <property type="taxonomic scope" value="Eukaryota"/>
</dbReference>
<accession>U4LUF8</accession>
<dbReference type="PRINTS" id="PR00738">
    <property type="entry name" value="GLHYDRLASE20"/>
</dbReference>
<dbReference type="PANTHER" id="PTHR22600">
    <property type="entry name" value="BETA-HEXOSAMINIDASE"/>
    <property type="match status" value="1"/>
</dbReference>
<dbReference type="OrthoDB" id="428480at2759"/>
<dbReference type="InterPro" id="IPR015883">
    <property type="entry name" value="Glyco_hydro_20_cat"/>
</dbReference>
<evidence type="ECO:0000256" key="2">
    <source>
        <dbReference type="ARBA" id="ARBA00006285"/>
    </source>
</evidence>
<dbReference type="AlphaFoldDB" id="U4LUF8"/>
<feature type="chain" id="PRO_5004651792" description="Beta-hexosaminidase" evidence="9">
    <location>
        <begin position="20"/>
        <end position="590"/>
    </location>
</feature>
<dbReference type="InterPro" id="IPR017853">
    <property type="entry name" value="GH"/>
</dbReference>